<protein>
    <recommendedName>
        <fullName evidence="3">Tc1-like transposase DDE domain-containing protein</fullName>
    </recommendedName>
</protein>
<dbReference type="AlphaFoldDB" id="A1WN60"/>
<dbReference type="Proteomes" id="UP000000374">
    <property type="component" value="Chromosome"/>
</dbReference>
<dbReference type="EMBL" id="CP000542">
    <property type="protein sequence ID" value="ABM59067.1"/>
    <property type="molecule type" value="Genomic_DNA"/>
</dbReference>
<dbReference type="RefSeq" id="WP_011811059.1">
    <property type="nucleotide sequence ID" value="NC_008786.1"/>
</dbReference>
<dbReference type="GeneID" id="76463996"/>
<dbReference type="HOGENOM" id="CLU_1854374_0_0_4"/>
<evidence type="ECO:0000313" key="1">
    <source>
        <dbReference type="EMBL" id="ABM59067.1"/>
    </source>
</evidence>
<keyword evidence="2" id="KW-1185">Reference proteome</keyword>
<gene>
    <name evidence="1" type="ordered locus">Veis_3338</name>
</gene>
<accession>A1WN60</accession>
<evidence type="ECO:0000313" key="2">
    <source>
        <dbReference type="Proteomes" id="UP000000374"/>
    </source>
</evidence>
<name>A1WN60_VEREI</name>
<sequence>MDDTPILRHSFTRKQLSAIAALSFRQFYFCFFAGAIRTEQIIEFLGALGRHMEKPLLIVRDGAAIHRSRKLNAWQEGLNGHIALARLPCLRPETQSGGSDLGLNTIGEVGPFARNRLKSMQRRPALINAFWKQAELNF</sequence>
<proteinExistence type="predicted"/>
<dbReference type="KEGG" id="vei:Veis_3338"/>
<organism evidence="1 2">
    <name type="scientific">Verminephrobacter eiseniae (strain EF01-2)</name>
    <dbReference type="NCBI Taxonomy" id="391735"/>
    <lineage>
        <taxon>Bacteria</taxon>
        <taxon>Pseudomonadati</taxon>
        <taxon>Pseudomonadota</taxon>
        <taxon>Betaproteobacteria</taxon>
        <taxon>Burkholderiales</taxon>
        <taxon>Comamonadaceae</taxon>
        <taxon>Verminephrobacter</taxon>
    </lineage>
</organism>
<evidence type="ECO:0008006" key="3">
    <source>
        <dbReference type="Google" id="ProtNLM"/>
    </source>
</evidence>
<reference evidence="2" key="1">
    <citation type="submission" date="2006-12" db="EMBL/GenBank/DDBJ databases">
        <title>Complete sequence of chromosome 1 of Verminephrobacter eiseniae EF01-2.</title>
        <authorList>
            <person name="Copeland A."/>
            <person name="Lucas S."/>
            <person name="Lapidus A."/>
            <person name="Barry K."/>
            <person name="Detter J.C."/>
            <person name="Glavina del Rio T."/>
            <person name="Dalin E."/>
            <person name="Tice H."/>
            <person name="Pitluck S."/>
            <person name="Chertkov O."/>
            <person name="Brettin T."/>
            <person name="Bruce D."/>
            <person name="Han C."/>
            <person name="Tapia R."/>
            <person name="Gilna P."/>
            <person name="Schmutz J."/>
            <person name="Larimer F."/>
            <person name="Land M."/>
            <person name="Hauser L."/>
            <person name="Kyrpides N."/>
            <person name="Kim E."/>
            <person name="Stahl D."/>
            <person name="Richardson P."/>
        </authorList>
    </citation>
    <scope>NUCLEOTIDE SEQUENCE [LARGE SCALE GENOMIC DNA]</scope>
    <source>
        <strain evidence="2">EF01-2</strain>
    </source>
</reference>